<proteinExistence type="inferred from homology"/>
<dbReference type="Pfam" id="PF00528">
    <property type="entry name" value="BPD_transp_1"/>
    <property type="match status" value="1"/>
</dbReference>
<dbReference type="PANTHER" id="PTHR30151:SF25">
    <property type="entry name" value="TAURINE TRANSPORT SYSTEM PERMEASE PROTEIN TAUC"/>
    <property type="match status" value="1"/>
</dbReference>
<keyword evidence="5 9" id="KW-0812">Transmembrane</keyword>
<gene>
    <name evidence="12" type="ORF">C5L14_27305</name>
</gene>
<evidence type="ECO:0000256" key="6">
    <source>
        <dbReference type="ARBA" id="ARBA00022989"/>
    </source>
</evidence>
<dbReference type="Gene3D" id="1.10.3720.10">
    <property type="entry name" value="MetI-like"/>
    <property type="match status" value="1"/>
</dbReference>
<feature type="region of interest" description="Disordered" evidence="10">
    <location>
        <begin position="1"/>
        <end position="24"/>
    </location>
</feature>
<evidence type="ECO:0000256" key="1">
    <source>
        <dbReference type="ARBA" id="ARBA00004651"/>
    </source>
</evidence>
<dbReference type="Proteomes" id="UP000237682">
    <property type="component" value="Unassembled WGS sequence"/>
</dbReference>
<dbReference type="PROSITE" id="PS50928">
    <property type="entry name" value="ABC_TM1"/>
    <property type="match status" value="1"/>
</dbReference>
<comment type="caution">
    <text evidence="12">The sequence shown here is derived from an EMBL/GenBank/DDBJ whole genome shotgun (WGS) entry which is preliminary data.</text>
</comment>
<feature type="transmembrane region" description="Helical" evidence="9">
    <location>
        <begin position="128"/>
        <end position="147"/>
    </location>
</feature>
<evidence type="ECO:0000313" key="13">
    <source>
        <dbReference type="Proteomes" id="UP000237682"/>
    </source>
</evidence>
<sequence>MSDLANSVSLDDVEEQNGKSGSRKSALPLGATPVRVLTILGLLLLWSVASYFEWLPAFYLPSPRAVVEQLVTVATEGYADATLLQHFDASLWRILAALLIALVTAVPAGIAIGLSPIARGVLDPIIEFLRPVPPLAYLPLMVIWCGIGETTKVLIILIAIFAPVAITTAGGVATVPPDRVDAARALGARRWQVLWHVILPNALPSILTGIRIGLGVGWSTLIAAELVAASQGLGIMIKTASDFLQTDIVVLGIFVIALVAIGFEWLVRLAERLLVPWHGKA</sequence>
<name>A0A2S9Q4H3_9HYPH</name>
<feature type="transmembrane region" description="Helical" evidence="9">
    <location>
        <begin position="153"/>
        <end position="173"/>
    </location>
</feature>
<dbReference type="OrthoDB" id="8138334at2"/>
<evidence type="ECO:0000259" key="11">
    <source>
        <dbReference type="PROSITE" id="PS50928"/>
    </source>
</evidence>
<evidence type="ECO:0000256" key="3">
    <source>
        <dbReference type="ARBA" id="ARBA00022448"/>
    </source>
</evidence>
<dbReference type="GO" id="GO:0010438">
    <property type="term" value="P:cellular response to sulfur starvation"/>
    <property type="evidence" value="ECO:0007669"/>
    <property type="project" value="TreeGrafter"/>
</dbReference>
<feature type="transmembrane region" description="Helical" evidence="9">
    <location>
        <begin position="91"/>
        <end position="116"/>
    </location>
</feature>
<feature type="transmembrane region" description="Helical" evidence="9">
    <location>
        <begin position="248"/>
        <end position="267"/>
    </location>
</feature>
<dbReference type="GO" id="GO:0042918">
    <property type="term" value="P:alkanesulfonate transmembrane transport"/>
    <property type="evidence" value="ECO:0007669"/>
    <property type="project" value="UniProtKB-ARBA"/>
</dbReference>
<accession>A0A2S9Q4H3</accession>
<evidence type="ECO:0000256" key="9">
    <source>
        <dbReference type="RuleBase" id="RU363032"/>
    </source>
</evidence>
<dbReference type="RefSeq" id="WP_105865223.1">
    <property type="nucleotide sequence ID" value="NZ_PUEJ01000014.1"/>
</dbReference>
<comment type="similarity">
    <text evidence="2 9">Belongs to the binding-protein-dependent transport system permease family.</text>
</comment>
<dbReference type="FunFam" id="1.10.3720.10:FF:000003">
    <property type="entry name" value="Aliphatic sulfonate ABC transporter permease"/>
    <property type="match status" value="1"/>
</dbReference>
<dbReference type="InterPro" id="IPR000515">
    <property type="entry name" value="MetI-like"/>
</dbReference>
<protein>
    <recommendedName>
        <fullName evidence="11">ABC transmembrane type-1 domain-containing protein</fullName>
    </recommendedName>
</protein>
<evidence type="ECO:0000256" key="5">
    <source>
        <dbReference type="ARBA" id="ARBA00022692"/>
    </source>
</evidence>
<evidence type="ECO:0000256" key="4">
    <source>
        <dbReference type="ARBA" id="ARBA00022475"/>
    </source>
</evidence>
<comment type="subcellular location">
    <subcellularLocation>
        <location evidence="1 9">Cell membrane</location>
        <topology evidence="1 9">Multi-pass membrane protein</topology>
    </subcellularLocation>
</comment>
<evidence type="ECO:0000313" key="12">
    <source>
        <dbReference type="EMBL" id="PRH84258.1"/>
    </source>
</evidence>
<evidence type="ECO:0000256" key="10">
    <source>
        <dbReference type="SAM" id="MobiDB-lite"/>
    </source>
</evidence>
<dbReference type="InterPro" id="IPR035906">
    <property type="entry name" value="MetI-like_sf"/>
</dbReference>
<reference evidence="12 13" key="1">
    <citation type="submission" date="2018-02" db="EMBL/GenBank/DDBJ databases">
        <title>Whole genome sequencing of endophytic bacterium.</title>
        <authorList>
            <person name="Eedara R."/>
            <person name="Podile A.R."/>
        </authorList>
    </citation>
    <scope>NUCLEOTIDE SEQUENCE [LARGE SCALE GENOMIC DNA]</scope>
    <source>
        <strain evidence="12 13">RP1T</strain>
    </source>
</reference>
<evidence type="ECO:0000256" key="7">
    <source>
        <dbReference type="ARBA" id="ARBA00023136"/>
    </source>
</evidence>
<dbReference type="PANTHER" id="PTHR30151">
    <property type="entry name" value="ALKANE SULFONATE ABC TRANSPORTER-RELATED, MEMBRANE SUBUNIT"/>
    <property type="match status" value="1"/>
</dbReference>
<feature type="transmembrane region" description="Helical" evidence="9">
    <location>
        <begin position="32"/>
        <end position="52"/>
    </location>
</feature>
<keyword evidence="7 9" id="KW-0472">Membrane</keyword>
<dbReference type="AlphaFoldDB" id="A0A2S9Q4H3"/>
<dbReference type="EMBL" id="PUEJ01000014">
    <property type="protein sequence ID" value="PRH84258.1"/>
    <property type="molecule type" value="Genomic_DNA"/>
</dbReference>
<comment type="function">
    <text evidence="8">Probably part of an ABC transporter complex. Probably responsible for the translocation of the substrate across the membrane.</text>
</comment>
<keyword evidence="4" id="KW-1003">Cell membrane</keyword>
<evidence type="ECO:0000256" key="2">
    <source>
        <dbReference type="ARBA" id="ARBA00009306"/>
    </source>
</evidence>
<dbReference type="GO" id="GO:0005886">
    <property type="term" value="C:plasma membrane"/>
    <property type="evidence" value="ECO:0007669"/>
    <property type="project" value="UniProtKB-SubCell"/>
</dbReference>
<dbReference type="SUPFAM" id="SSF161098">
    <property type="entry name" value="MetI-like"/>
    <property type="match status" value="1"/>
</dbReference>
<organism evidence="12 13">
    <name type="scientific">Labrys okinawensis</name>
    <dbReference type="NCBI Taxonomy" id="346911"/>
    <lineage>
        <taxon>Bacteria</taxon>
        <taxon>Pseudomonadati</taxon>
        <taxon>Pseudomonadota</taxon>
        <taxon>Alphaproteobacteria</taxon>
        <taxon>Hyphomicrobiales</taxon>
        <taxon>Xanthobacteraceae</taxon>
        <taxon>Labrys</taxon>
    </lineage>
</organism>
<keyword evidence="6 9" id="KW-1133">Transmembrane helix</keyword>
<keyword evidence="3 9" id="KW-0813">Transport</keyword>
<feature type="domain" description="ABC transmembrane type-1" evidence="11">
    <location>
        <begin position="87"/>
        <end position="267"/>
    </location>
</feature>
<evidence type="ECO:0000256" key="8">
    <source>
        <dbReference type="ARBA" id="ARBA00056719"/>
    </source>
</evidence>
<dbReference type="CDD" id="cd06261">
    <property type="entry name" value="TM_PBP2"/>
    <property type="match status" value="1"/>
</dbReference>
<keyword evidence="13" id="KW-1185">Reference proteome</keyword>